<keyword evidence="12 16" id="KW-0472">Membrane</keyword>
<dbReference type="PRINTS" id="PR01463">
    <property type="entry name" value="EAGCHANLFMLY"/>
</dbReference>
<protein>
    <recommendedName>
        <fullName evidence="22">Potassium voltage-gated channel protein eag</fullName>
    </recommendedName>
</protein>
<feature type="compositionally biased region" description="Polar residues" evidence="15">
    <location>
        <begin position="1047"/>
        <end position="1059"/>
    </location>
</feature>
<keyword evidence="13" id="KW-0325">Glycoprotein</keyword>
<evidence type="ECO:0000256" key="14">
    <source>
        <dbReference type="ARBA" id="ARBA00023303"/>
    </source>
</evidence>
<keyword evidence="5 16" id="KW-0812">Transmembrane</keyword>
<evidence type="ECO:0000313" key="20">
    <source>
        <dbReference type="EMBL" id="CAH0104731.1"/>
    </source>
</evidence>
<evidence type="ECO:0000256" key="12">
    <source>
        <dbReference type="ARBA" id="ARBA00023136"/>
    </source>
</evidence>
<dbReference type="SMART" id="SM00086">
    <property type="entry name" value="PAC"/>
    <property type="match status" value="1"/>
</dbReference>
<dbReference type="OrthoDB" id="447251at2759"/>
<evidence type="ECO:0000256" key="13">
    <source>
        <dbReference type="ARBA" id="ARBA00023180"/>
    </source>
</evidence>
<dbReference type="CDD" id="cd00038">
    <property type="entry name" value="CAP_ED"/>
    <property type="match status" value="1"/>
</dbReference>
<dbReference type="Pfam" id="PF00027">
    <property type="entry name" value="cNMP_binding"/>
    <property type="match status" value="1"/>
</dbReference>
<dbReference type="InterPro" id="IPR003949">
    <property type="entry name" value="K_chnl_volt-dep_EAG"/>
</dbReference>
<dbReference type="InterPro" id="IPR000014">
    <property type="entry name" value="PAS"/>
</dbReference>
<evidence type="ECO:0000259" key="18">
    <source>
        <dbReference type="PROSITE" id="PS50112"/>
    </source>
</evidence>
<evidence type="ECO:0000256" key="3">
    <source>
        <dbReference type="ARBA" id="ARBA00022538"/>
    </source>
</evidence>
<dbReference type="InterPro" id="IPR050818">
    <property type="entry name" value="KCNH_animal-type"/>
</dbReference>
<feature type="compositionally biased region" description="Basic and acidic residues" evidence="15">
    <location>
        <begin position="805"/>
        <end position="820"/>
    </location>
</feature>
<dbReference type="GO" id="GO:0005516">
    <property type="term" value="F:calmodulin binding"/>
    <property type="evidence" value="ECO:0007669"/>
    <property type="project" value="UniProtKB-KW"/>
</dbReference>
<evidence type="ECO:0008006" key="22">
    <source>
        <dbReference type="Google" id="ProtNLM"/>
    </source>
</evidence>
<comment type="subcellular location">
    <subcellularLocation>
        <location evidence="1">Membrane</location>
        <topology evidence="1">Multi-pass membrane protein</topology>
    </subcellularLocation>
</comment>
<evidence type="ECO:0000256" key="1">
    <source>
        <dbReference type="ARBA" id="ARBA00004141"/>
    </source>
</evidence>
<gene>
    <name evidence="20" type="ORF">DGAL_LOCUS7645</name>
</gene>
<reference evidence="20" key="1">
    <citation type="submission" date="2021-11" db="EMBL/GenBank/DDBJ databases">
        <authorList>
            <person name="Schell T."/>
        </authorList>
    </citation>
    <scope>NUCLEOTIDE SEQUENCE</scope>
    <source>
        <strain evidence="20">M5</strain>
    </source>
</reference>
<feature type="transmembrane region" description="Helical" evidence="16">
    <location>
        <begin position="429"/>
        <end position="451"/>
    </location>
</feature>
<dbReference type="FunFam" id="2.60.120.10:FF:000009">
    <property type="entry name" value="Potassium voltage-gated channel subfamily H member 1"/>
    <property type="match status" value="1"/>
</dbReference>
<dbReference type="Pfam" id="PF00520">
    <property type="entry name" value="Ion_trans"/>
    <property type="match status" value="1"/>
</dbReference>
<keyword evidence="10 16" id="KW-1133">Transmembrane helix</keyword>
<feature type="domain" description="PAS" evidence="18">
    <location>
        <begin position="43"/>
        <end position="95"/>
    </location>
</feature>
<keyword evidence="9" id="KW-0630">Potassium</keyword>
<feature type="transmembrane region" description="Helical" evidence="16">
    <location>
        <begin position="358"/>
        <end position="382"/>
    </location>
</feature>
<dbReference type="GO" id="GO:0008076">
    <property type="term" value="C:voltage-gated potassium channel complex"/>
    <property type="evidence" value="ECO:0007669"/>
    <property type="project" value="TreeGrafter"/>
</dbReference>
<evidence type="ECO:0000256" key="10">
    <source>
        <dbReference type="ARBA" id="ARBA00022989"/>
    </source>
</evidence>
<keyword evidence="6" id="KW-0631">Potassium channel</keyword>
<dbReference type="InterPro" id="IPR000700">
    <property type="entry name" value="PAS-assoc_C"/>
</dbReference>
<sequence>MPGGRRGLVAPQNTFLENIIRRCSQQPDSSFLLANAQIVDYPIVYCNESFCKISGYNRAEVMQKSCRCSFMCGEMTDKETIQRVDECLEQYTQDQFEILLYKKNRSPLWLLLQIAPIKNERDVVVLFLCTFRDITALKQPLESEESKGLSKFAKLARSVTRSRTVLVSQFSSHIPAATNTKEVAAINKQSNFAHMMSLNADVLPQYRQEAPKTPPHILLHYCAFKALWDWIILCLTFYTAIMVPYNVAFKNKTSEDVSLLVVDSIVDVIFFIDIVLNFHTTFVGPNGEVVSDPKVIRMNYLKSWFIIDLLSCLPYDVFNAFDHDEDGIGSLFSALKVVRLLRLGRVVRKLDRYLEYGAAMLILLLCFYMLVAHWLACIWYSIGRSDADNGVQYSWLWKLANVTQSPYAYVWSNQSNSPELVNGPARKTMYVTALYFTMTCMTSVGFGNVAAETDNEKIFTTCMMIIGSLLYATIFGHVTTIIQQMTSATAKYHEMLNNVREFMKLNEVPRALSERVMDYVVSTWAMSKGLDTCMVLNYCPKDMKADICVHLNRKVFNEHPAFRLASDGCLRALAMHFTMAHSAPGDLLYHTGESIDTLCFIVTGSLEVIQDDEVVAILGKGDVFGDTFWKEGTVGQSAANVRALTYCDLHAIKRDKLIEVLDFYHAFANSFARNLILTYNLRHRLIFRKVSDMKREKELAERRKNEPKLDQSQDHLVRKIFSRFRKGGSTSSSNLLSGIAMSATGNSGSALGITTNSNGPCGSQGGTPSHSSRDVERGEILQHQLSGEFDLSVGGQQIRSGSSSPRKEKMALIKAVKEDETSSAGSRASSAKSKWGRMMRGSSGSSDVVADSGGGESQQPAASLQTLLPVLSTTNPSATSTATTTTTTPTTTTAVRAQSAGSGNKIHPKLSRVPERQETSVDEALPLDRSRLIASQAFSTTVSADYTPPVAAGHLQCPQQMSRSDSSSIIDSFTELKQEVRSEVQRINHKMSRLEDILGEILVRLTPASVAAATAQTPVKPPPPPLPSARSPGGRTRHAQVAPAPADNTSTSATSSQPFLNVPGNVDPTATTPVPVDVDGVGVSGGSSSSRPTSRSSGKPQSGGTRSRSRPRSAGTSSDKLTTQFQEYMMTDNNNNNKMKILLNK</sequence>
<keyword evidence="3" id="KW-0633">Potassium transport</keyword>
<evidence type="ECO:0000256" key="4">
    <source>
        <dbReference type="ARBA" id="ARBA00022553"/>
    </source>
</evidence>
<dbReference type="EMBL" id="CAKKLH010000152">
    <property type="protein sequence ID" value="CAH0104731.1"/>
    <property type="molecule type" value="Genomic_DNA"/>
</dbReference>
<evidence type="ECO:0000256" key="2">
    <source>
        <dbReference type="ARBA" id="ARBA00022448"/>
    </source>
</evidence>
<dbReference type="PANTHER" id="PTHR10217">
    <property type="entry name" value="VOLTAGE AND LIGAND GATED POTASSIUM CHANNEL"/>
    <property type="match status" value="1"/>
</dbReference>
<evidence type="ECO:0000256" key="16">
    <source>
        <dbReference type="SAM" id="Phobius"/>
    </source>
</evidence>
<evidence type="ECO:0000256" key="7">
    <source>
        <dbReference type="ARBA" id="ARBA00022860"/>
    </source>
</evidence>
<dbReference type="InterPro" id="IPR003938">
    <property type="entry name" value="K_chnl_volt-dep_EAG/ELK/ERG"/>
</dbReference>
<feature type="compositionally biased region" description="Low complexity" evidence="15">
    <location>
        <begin position="1071"/>
        <end position="1118"/>
    </location>
</feature>
<accession>A0A8J2RHI7</accession>
<organism evidence="20 21">
    <name type="scientific">Daphnia galeata</name>
    <dbReference type="NCBI Taxonomy" id="27404"/>
    <lineage>
        <taxon>Eukaryota</taxon>
        <taxon>Metazoa</taxon>
        <taxon>Ecdysozoa</taxon>
        <taxon>Arthropoda</taxon>
        <taxon>Crustacea</taxon>
        <taxon>Branchiopoda</taxon>
        <taxon>Diplostraca</taxon>
        <taxon>Cladocera</taxon>
        <taxon>Anomopoda</taxon>
        <taxon>Daphniidae</taxon>
        <taxon>Daphnia</taxon>
    </lineage>
</organism>
<dbReference type="FunFam" id="3.30.450.20:FF:000009">
    <property type="entry name" value="Potassium voltage-gated channel subfamily H member 1"/>
    <property type="match status" value="1"/>
</dbReference>
<feature type="transmembrane region" description="Helical" evidence="16">
    <location>
        <begin position="227"/>
        <end position="245"/>
    </location>
</feature>
<evidence type="ECO:0000256" key="15">
    <source>
        <dbReference type="SAM" id="MobiDB-lite"/>
    </source>
</evidence>
<comment type="caution">
    <text evidence="20">The sequence shown here is derived from an EMBL/GenBank/DDBJ whole genome shotgun (WGS) entry which is preliminary data.</text>
</comment>
<feature type="domain" description="PAC" evidence="19">
    <location>
        <begin position="94"/>
        <end position="146"/>
    </location>
</feature>
<dbReference type="InterPro" id="IPR000595">
    <property type="entry name" value="cNMP-bd_dom"/>
</dbReference>
<feature type="domain" description="Cyclic nucleotide-binding" evidence="17">
    <location>
        <begin position="584"/>
        <end position="661"/>
    </location>
</feature>
<keyword evidence="2" id="KW-0813">Transport</keyword>
<evidence type="ECO:0000259" key="19">
    <source>
        <dbReference type="PROSITE" id="PS50113"/>
    </source>
</evidence>
<keyword evidence="7" id="KW-0112">Calmodulin-binding</keyword>
<dbReference type="PROSITE" id="PS50042">
    <property type="entry name" value="CNMP_BINDING_3"/>
    <property type="match status" value="1"/>
</dbReference>
<dbReference type="Gene3D" id="3.30.450.20">
    <property type="entry name" value="PAS domain"/>
    <property type="match status" value="1"/>
</dbReference>
<evidence type="ECO:0000256" key="6">
    <source>
        <dbReference type="ARBA" id="ARBA00022826"/>
    </source>
</evidence>
<dbReference type="Gene3D" id="1.10.1200.260">
    <property type="match status" value="1"/>
</dbReference>
<dbReference type="InterPro" id="IPR005821">
    <property type="entry name" value="Ion_trans_dom"/>
</dbReference>
<dbReference type="Pfam" id="PF13426">
    <property type="entry name" value="PAS_9"/>
    <property type="match status" value="1"/>
</dbReference>
<evidence type="ECO:0000256" key="5">
    <source>
        <dbReference type="ARBA" id="ARBA00022692"/>
    </source>
</evidence>
<name>A0A8J2RHI7_9CRUS</name>
<dbReference type="SUPFAM" id="SSF51206">
    <property type="entry name" value="cAMP-binding domain-like"/>
    <property type="match status" value="1"/>
</dbReference>
<evidence type="ECO:0000256" key="8">
    <source>
        <dbReference type="ARBA" id="ARBA00022882"/>
    </source>
</evidence>
<keyword evidence="4" id="KW-0597">Phosphoprotein</keyword>
<dbReference type="InterPro" id="IPR014710">
    <property type="entry name" value="RmlC-like_jellyroll"/>
</dbReference>
<dbReference type="Gene3D" id="1.10.287.70">
    <property type="match status" value="1"/>
</dbReference>
<keyword evidence="11" id="KW-0406">Ion transport</keyword>
<feature type="transmembrane region" description="Helical" evidence="16">
    <location>
        <begin position="458"/>
        <end position="478"/>
    </location>
</feature>
<dbReference type="PROSITE" id="PS50113">
    <property type="entry name" value="PAC"/>
    <property type="match status" value="1"/>
</dbReference>
<dbReference type="InterPro" id="IPR018490">
    <property type="entry name" value="cNMP-bd_dom_sf"/>
</dbReference>
<evidence type="ECO:0000256" key="9">
    <source>
        <dbReference type="ARBA" id="ARBA00022958"/>
    </source>
</evidence>
<dbReference type="Gene3D" id="2.60.120.10">
    <property type="entry name" value="Jelly Rolls"/>
    <property type="match status" value="1"/>
</dbReference>
<dbReference type="NCBIfam" id="TIGR00229">
    <property type="entry name" value="sensory_box"/>
    <property type="match status" value="1"/>
</dbReference>
<dbReference type="Proteomes" id="UP000789390">
    <property type="component" value="Unassembled WGS sequence"/>
</dbReference>
<feature type="compositionally biased region" description="Polar residues" evidence="15">
    <location>
        <begin position="751"/>
        <end position="770"/>
    </location>
</feature>
<keyword evidence="14" id="KW-0407">Ion channel</keyword>
<evidence type="ECO:0000256" key="11">
    <source>
        <dbReference type="ARBA" id="ARBA00023065"/>
    </source>
</evidence>
<dbReference type="InterPro" id="IPR035965">
    <property type="entry name" value="PAS-like_dom_sf"/>
</dbReference>
<feature type="region of interest" description="Disordered" evidence="15">
    <location>
        <begin position="896"/>
        <end position="919"/>
    </location>
</feature>
<keyword evidence="8" id="KW-0851">Voltage-gated channel</keyword>
<feature type="region of interest" description="Disordered" evidence="15">
    <location>
        <begin position="751"/>
        <end position="861"/>
    </location>
</feature>
<dbReference type="CDD" id="cd00130">
    <property type="entry name" value="PAS"/>
    <property type="match status" value="1"/>
</dbReference>
<evidence type="ECO:0000259" key="17">
    <source>
        <dbReference type="PROSITE" id="PS50042"/>
    </source>
</evidence>
<dbReference type="PRINTS" id="PR01464">
    <property type="entry name" value="EAGCHANNEL"/>
</dbReference>
<dbReference type="PANTHER" id="PTHR10217:SF435">
    <property type="entry name" value="POTASSIUM VOLTAGE-GATED CHANNEL PROTEIN EAG"/>
    <property type="match status" value="1"/>
</dbReference>
<feature type="region of interest" description="Disordered" evidence="15">
    <location>
        <begin position="1013"/>
        <end position="1120"/>
    </location>
</feature>
<proteinExistence type="predicted"/>
<dbReference type="SUPFAM" id="SSF81324">
    <property type="entry name" value="Voltage-gated potassium channels"/>
    <property type="match status" value="1"/>
</dbReference>
<dbReference type="SUPFAM" id="SSF55785">
    <property type="entry name" value="PYP-like sensor domain (PAS domain)"/>
    <property type="match status" value="1"/>
</dbReference>
<dbReference type="AlphaFoldDB" id="A0A8J2RHI7"/>
<dbReference type="GO" id="GO:0042391">
    <property type="term" value="P:regulation of membrane potential"/>
    <property type="evidence" value="ECO:0007669"/>
    <property type="project" value="TreeGrafter"/>
</dbReference>
<dbReference type="InterPro" id="IPR001610">
    <property type="entry name" value="PAC"/>
</dbReference>
<feature type="compositionally biased region" description="Basic and acidic residues" evidence="15">
    <location>
        <begin position="771"/>
        <end position="780"/>
    </location>
</feature>
<dbReference type="GO" id="GO:0005249">
    <property type="term" value="F:voltage-gated potassium channel activity"/>
    <property type="evidence" value="ECO:0007669"/>
    <property type="project" value="InterPro"/>
</dbReference>
<dbReference type="PROSITE" id="PS50112">
    <property type="entry name" value="PAS"/>
    <property type="match status" value="1"/>
</dbReference>
<keyword evidence="21" id="KW-1185">Reference proteome</keyword>
<dbReference type="FunFam" id="1.10.1200.260:FF:000003">
    <property type="entry name" value="Potassium voltage-gated channel subfamily H member 1"/>
    <property type="match status" value="1"/>
</dbReference>
<feature type="compositionally biased region" description="Polar residues" evidence="15">
    <location>
        <begin position="794"/>
        <end position="804"/>
    </location>
</feature>
<feature type="compositionally biased region" description="Low complexity" evidence="15">
    <location>
        <begin position="822"/>
        <end position="851"/>
    </location>
</feature>
<evidence type="ECO:0000313" key="21">
    <source>
        <dbReference type="Proteomes" id="UP000789390"/>
    </source>
</evidence>
<dbReference type="SMART" id="SM00100">
    <property type="entry name" value="cNMP"/>
    <property type="match status" value="1"/>
</dbReference>